<dbReference type="InterPro" id="IPR024516">
    <property type="entry name" value="Mce_C"/>
</dbReference>
<reference evidence="6" key="2">
    <citation type="submission" date="2016-02" db="EMBL/GenBank/DDBJ databases">
        <title>Draft genome sequence of five rapidly growing Mycobacterium species.</title>
        <authorList>
            <person name="Katahira K."/>
            <person name="Gotou Y."/>
            <person name="Iida K."/>
            <person name="Ogura Y."/>
            <person name="Hayashi T."/>
        </authorList>
    </citation>
    <scope>NUCLEOTIDE SEQUENCE [LARGE SCALE GENOMIC DNA]</scope>
    <source>
        <strain evidence="6">JCM6362</strain>
    </source>
</reference>
<name>A0A124E8M6_MYCTH</name>
<dbReference type="InterPro" id="IPR052336">
    <property type="entry name" value="MlaD_Phospholipid_Transporter"/>
</dbReference>
<dbReference type="OrthoDB" id="4741753at2"/>
<feature type="domain" description="Mce/MlaD" evidence="3">
    <location>
        <begin position="41"/>
        <end position="115"/>
    </location>
</feature>
<dbReference type="Proteomes" id="UP000069654">
    <property type="component" value="Unassembled WGS sequence"/>
</dbReference>
<feature type="region of interest" description="Disordered" evidence="1">
    <location>
        <begin position="469"/>
        <end position="488"/>
    </location>
</feature>
<feature type="domain" description="Mammalian cell entry C-terminal" evidence="4">
    <location>
        <begin position="121"/>
        <end position="291"/>
    </location>
</feature>
<dbReference type="PANTHER" id="PTHR33371">
    <property type="entry name" value="INTERMEMBRANE PHOSPHOLIPID TRANSPORT SYSTEM BINDING PROTEIN MLAD-RELATED"/>
    <property type="match status" value="1"/>
</dbReference>
<dbReference type="OMA" id="YLYCRIP"/>
<evidence type="ECO:0000259" key="4">
    <source>
        <dbReference type="Pfam" id="PF11887"/>
    </source>
</evidence>
<keyword evidence="2" id="KW-1133">Transmembrane helix</keyword>
<dbReference type="InterPro" id="IPR005693">
    <property type="entry name" value="Mce"/>
</dbReference>
<protein>
    <submittedName>
        <fullName evidence="5">Virulence factor Mce family protein</fullName>
    </submittedName>
</protein>
<feature type="transmembrane region" description="Helical" evidence="2">
    <location>
        <begin position="12"/>
        <end position="30"/>
    </location>
</feature>
<keyword evidence="2" id="KW-0812">Transmembrane</keyword>
<dbReference type="Pfam" id="PF11887">
    <property type="entry name" value="Mce4_CUP1"/>
    <property type="match status" value="1"/>
</dbReference>
<dbReference type="Pfam" id="PF02470">
    <property type="entry name" value="MlaD"/>
    <property type="match status" value="1"/>
</dbReference>
<proteinExistence type="predicted"/>
<evidence type="ECO:0000313" key="5">
    <source>
        <dbReference type="EMBL" id="GAT16225.1"/>
    </source>
</evidence>
<keyword evidence="2" id="KW-0472">Membrane</keyword>
<sequence>MNLSKRVRIQLGFFAVITVFAGGMMTFMYLRLPSTLFGIGQYRVTVNLPVAAGLYPNSNVTYRGTEVGRVEAVRLTTVGVDAVMSLRSDTKIPADLDAIVHSHTAAGEQFVDLVPRSGGEPHLRDGDVIPLHRASVPADINTVLRAANTGLQAIPHDNLKTVIDESFTAVGGLGAELSRIVRFSTELASDARAHLDALTAVIDHSTPVLDSQIDTSDAIQVWASNMASITAQLEAQDSSIRTLLDEGPPALDETRELFDRLLPSLPILAANLVSIADVALVYQPNLEQLLVLLPAGIEALQGAGLANRDTRQDYRGLYLSFNLNLNLPPPCTTGYLPARQMRPPSEVDYPDRPPGYLYCRIPQDSMFNVRGARNLPCAERPGKRAPTVEMCESDEEYVPLNDGLNWKGDPNATLSGQAVPQPRAGDPALSSGPDQAPPAVAAPIAIAEYDPETGAYVGPDGKHYTHFNLGRSGGSPATWQDLMLPPGN</sequence>
<dbReference type="EMBL" id="BCTB01000036">
    <property type="protein sequence ID" value="GAT16225.1"/>
    <property type="molecule type" value="Genomic_DNA"/>
</dbReference>
<feature type="region of interest" description="Disordered" evidence="1">
    <location>
        <begin position="406"/>
        <end position="438"/>
    </location>
</feature>
<dbReference type="NCBIfam" id="TIGR00996">
    <property type="entry name" value="Mtu_fam_mce"/>
    <property type="match status" value="1"/>
</dbReference>
<evidence type="ECO:0000259" key="3">
    <source>
        <dbReference type="Pfam" id="PF02470"/>
    </source>
</evidence>
<evidence type="ECO:0000256" key="2">
    <source>
        <dbReference type="SAM" id="Phobius"/>
    </source>
</evidence>
<reference evidence="5 6" key="1">
    <citation type="journal article" date="2016" name="Genome Announc.">
        <title>Draft Genome Sequences of Five Rapidly Growing Mycobacterium Species, M. thermoresistibile, M. fortuitum subsp. acetamidolyticum, M. canariasense, M. brisbanense, and M. novocastrense.</title>
        <authorList>
            <person name="Katahira K."/>
            <person name="Ogura Y."/>
            <person name="Gotoh Y."/>
            <person name="Hayashi T."/>
        </authorList>
    </citation>
    <scope>NUCLEOTIDE SEQUENCE [LARGE SCALE GENOMIC DNA]</scope>
    <source>
        <strain evidence="5 6">JCM6362</strain>
    </source>
</reference>
<dbReference type="AlphaFoldDB" id="A0A124E8M6"/>
<evidence type="ECO:0000256" key="1">
    <source>
        <dbReference type="SAM" id="MobiDB-lite"/>
    </source>
</evidence>
<dbReference type="RefSeq" id="WP_003923528.1">
    <property type="nucleotide sequence ID" value="NZ_BCTB01000036.1"/>
</dbReference>
<accession>A0A124E8M6</accession>
<dbReference type="STRING" id="1797.RMCT_3194"/>
<dbReference type="PANTHER" id="PTHR33371:SF16">
    <property type="entry name" value="MCE-FAMILY PROTEIN MCE3F"/>
    <property type="match status" value="1"/>
</dbReference>
<evidence type="ECO:0000313" key="6">
    <source>
        <dbReference type="Proteomes" id="UP000069654"/>
    </source>
</evidence>
<dbReference type="GO" id="GO:0005576">
    <property type="term" value="C:extracellular region"/>
    <property type="evidence" value="ECO:0007669"/>
    <property type="project" value="TreeGrafter"/>
</dbReference>
<gene>
    <name evidence="5" type="ORF">RMCT_3194</name>
</gene>
<organism evidence="5 6">
    <name type="scientific">Mycolicibacterium thermoresistibile</name>
    <name type="common">Mycobacterium thermoresistibile</name>
    <dbReference type="NCBI Taxonomy" id="1797"/>
    <lineage>
        <taxon>Bacteria</taxon>
        <taxon>Bacillati</taxon>
        <taxon>Actinomycetota</taxon>
        <taxon>Actinomycetes</taxon>
        <taxon>Mycobacteriales</taxon>
        <taxon>Mycobacteriaceae</taxon>
        <taxon>Mycolicibacterium</taxon>
    </lineage>
</organism>
<dbReference type="InterPro" id="IPR003399">
    <property type="entry name" value="Mce/MlaD"/>
</dbReference>
<comment type="caution">
    <text evidence="5">The sequence shown here is derived from an EMBL/GenBank/DDBJ whole genome shotgun (WGS) entry which is preliminary data.</text>
</comment>